<reference evidence="1" key="1">
    <citation type="submission" date="2017-12" db="EMBL/GenBank/DDBJ databases">
        <title>Complete Sequences of the chloroplast DNA of the Grateloupia filicina.</title>
        <authorList>
            <person name="Liu T."/>
            <person name="Liu C."/>
            <person name="Li Y."/>
        </authorList>
    </citation>
    <scope>NUCLEOTIDE SEQUENCE</scope>
</reference>
<keyword evidence="1" id="KW-0934">Plastid</keyword>
<dbReference type="EMBL" id="MG598531">
    <property type="protein sequence ID" value="AWD77263.1"/>
    <property type="molecule type" value="Genomic_DNA"/>
</dbReference>
<protein>
    <submittedName>
        <fullName evidence="1">Uncharacterized protein</fullName>
    </submittedName>
</protein>
<dbReference type="RefSeq" id="YP_009488785.1">
    <property type="nucleotide sequence ID" value="NC_037841.1"/>
</dbReference>
<dbReference type="GeneID" id="36944921"/>
<dbReference type="AlphaFoldDB" id="A0A2S1FWX2"/>
<name>A0A2S1FWX2_9FLOR</name>
<sequence>MLNKLMINTYITNHHNFLGFNPYDIKNFKIKNKLIKIKKIQSQNCNKNILEKIIFKHIKLNIHTLDYIQNNNVYIKYINNLLKKLKSSGYISCIRMFKVNTENNKYLTLNIRTNPMVKKITIINYKKLKIPSNFLKDMLKKHIGMPRNYHLINDSFNLIYLWYKSRGFAWISIELIEQDMLNTNSIAFNIIEGLVKDVKLICRTKNTYHPPLLKLLNSLIKQELGVYSGSILNINKIERGIKHLINLRLIQNCNYIIKRDKTEFIVIIKYDICKNNIVYSYNYSSILNNYSNYKRIYNLLSEYLTRFKFFSRHTLYTQKSHIFSSIIQIDQALSYRYKSFYCNNRIHSFFTHFAILNNHTQLSINFSHPYIYKKEQNKTFSHLKINLNNKIIKTYLCYPFIILHLNGLSINQKSDLLAYLYRYIFSIQYNLLNSISMLHKGWYIYSKLVQIHLYIKDYQLNTYRQQISFRGIGFINISKLLKSIKYQLIYLQISIKHNDFYNWNRLQDGQFIKIYSKLLTYIKTNHNNSWHKLVYLNQRIKLQYIQVFKLPKICKNIYHHRFIIFAECQFSINSYIYEPIFYSSYNQVNNLFIKENPQKKFESSFFHILNIEYHISKIKHLSIYFFFNHIDYLDNQKQYKPYIKAINNIYKYNIQIGSGIKFYIPIKKLPDIKLEYSIDNKGEYFLRLRTDSKYNE</sequence>
<accession>A0A2S1FWX2</accession>
<gene>
    <name evidence="1" type="primary">ORF696</name>
    <name evidence="1" type="ORF">Grafi_p215</name>
</gene>
<proteinExistence type="predicted"/>
<geneLocation type="chloroplast" evidence="1"/>
<evidence type="ECO:0000313" key="1">
    <source>
        <dbReference type="EMBL" id="AWD77263.1"/>
    </source>
</evidence>
<dbReference type="Gene3D" id="3.10.20.310">
    <property type="entry name" value="membrane protein fhac"/>
    <property type="match status" value="1"/>
</dbReference>
<organism evidence="1">
    <name type="scientific">Grateloupia filicina</name>
    <dbReference type="NCBI Taxonomy" id="31455"/>
    <lineage>
        <taxon>Eukaryota</taxon>
        <taxon>Rhodophyta</taxon>
        <taxon>Florideophyceae</taxon>
        <taxon>Rhodymeniophycidae</taxon>
        <taxon>Halymeniales</taxon>
        <taxon>Halymeniaceae</taxon>
        <taxon>Grateloupia</taxon>
    </lineage>
</organism>
<keyword evidence="1" id="KW-0150">Chloroplast</keyword>